<organism evidence="6 7">
    <name type="scientific">Nonomuraea jabiensis</name>
    <dbReference type="NCBI Taxonomy" id="882448"/>
    <lineage>
        <taxon>Bacteria</taxon>
        <taxon>Bacillati</taxon>
        <taxon>Actinomycetota</taxon>
        <taxon>Actinomycetes</taxon>
        <taxon>Streptosporangiales</taxon>
        <taxon>Streptosporangiaceae</taxon>
        <taxon>Nonomuraea</taxon>
    </lineage>
</organism>
<dbReference type="InterPro" id="IPR003594">
    <property type="entry name" value="HATPase_dom"/>
</dbReference>
<dbReference type="GO" id="GO:0016020">
    <property type="term" value="C:membrane"/>
    <property type="evidence" value="ECO:0007669"/>
    <property type="project" value="InterPro"/>
</dbReference>
<dbReference type="Proteomes" id="UP000579153">
    <property type="component" value="Unassembled WGS sequence"/>
</dbReference>
<evidence type="ECO:0000256" key="1">
    <source>
        <dbReference type="ARBA" id="ARBA00022679"/>
    </source>
</evidence>
<sequence>MGSRLVAGVLATGAAAGIVANVIITSRITASRGVPLPVTEWVYMVVALLMPALGWLLATRRPELRYGWLLLVCALFLGMGLTGTVLAIAGAAPRWLTAPLSSVLAAFYGLNWIFVPLLFPEGRLPSRRWRAFAWISGIAIALHAIGLMLGGAVAREPLRVLESPLALVGVLSAAAGQFITWIMAPIGLCGLVLRLRRSARVERRQYAWMVGGVTVSLLGGVAQLVFMTRAPMLALLGTVAMTGALPVAIGVTVVRHRLLDIGIGIRGSRLHLIFDVRPTVDEVLSDLGTALEDAHEPAEQLGRVAGAVRAALEATWAAVTLADGTRVVAGRQEGPATLTVPVHGGLGRIECGPRGVGGLTRVDRRLLEALAVPAGLAIQSAGLATRLVNAQEAERRRIERNIHDGVQQQLVALIAGLELARSTGASPDMLAHLREQARQTLADLRELAAGIHPSALSQGGLVEAVEERCSRLPVRTTVTSDPGLRARRFADEVEGAMYFTVNEAVANALKHAGAATIEVGLSHAGGRLRATVADDGKGFDPGATGRRGLATLSDRLDALGGGLDLDSSPGKGTRVKAWVPVDG</sequence>
<evidence type="ECO:0000256" key="4">
    <source>
        <dbReference type="SAM" id="Phobius"/>
    </source>
</evidence>
<dbReference type="AlphaFoldDB" id="A0A7W9GCP7"/>
<evidence type="ECO:0000259" key="5">
    <source>
        <dbReference type="SMART" id="SM00387"/>
    </source>
</evidence>
<dbReference type="SMART" id="SM00387">
    <property type="entry name" value="HATPase_c"/>
    <property type="match status" value="1"/>
</dbReference>
<reference evidence="6 7" key="1">
    <citation type="submission" date="2020-08" db="EMBL/GenBank/DDBJ databases">
        <title>Sequencing the genomes of 1000 actinobacteria strains.</title>
        <authorList>
            <person name="Klenk H.-P."/>
        </authorList>
    </citation>
    <scope>NUCLEOTIDE SEQUENCE [LARGE SCALE GENOMIC DNA]</scope>
    <source>
        <strain evidence="6 7">DSM 45507</strain>
    </source>
</reference>
<accession>A0A7W9GCP7</accession>
<dbReference type="GO" id="GO:0000155">
    <property type="term" value="F:phosphorelay sensor kinase activity"/>
    <property type="evidence" value="ECO:0007669"/>
    <property type="project" value="InterPro"/>
</dbReference>
<feature type="domain" description="Histidine kinase/HSP90-like ATPase" evidence="5">
    <location>
        <begin position="492"/>
        <end position="583"/>
    </location>
</feature>
<keyword evidence="2 6" id="KW-0418">Kinase</keyword>
<evidence type="ECO:0000313" key="7">
    <source>
        <dbReference type="Proteomes" id="UP000579153"/>
    </source>
</evidence>
<keyword evidence="4" id="KW-0472">Membrane</keyword>
<dbReference type="EMBL" id="JACHMB010000001">
    <property type="protein sequence ID" value="MBB5781344.1"/>
    <property type="molecule type" value="Genomic_DNA"/>
</dbReference>
<dbReference type="GO" id="GO:0046983">
    <property type="term" value="F:protein dimerization activity"/>
    <property type="evidence" value="ECO:0007669"/>
    <property type="project" value="InterPro"/>
</dbReference>
<name>A0A7W9GCP7_9ACTN</name>
<dbReference type="InterPro" id="IPR011712">
    <property type="entry name" value="Sig_transdc_His_kin_sub3_dim/P"/>
</dbReference>
<dbReference type="Gene3D" id="3.30.565.10">
    <property type="entry name" value="Histidine kinase-like ATPase, C-terminal domain"/>
    <property type="match status" value="1"/>
</dbReference>
<keyword evidence="3" id="KW-0902">Two-component regulatory system</keyword>
<dbReference type="Pfam" id="PF02518">
    <property type="entry name" value="HATPase_c"/>
    <property type="match status" value="1"/>
</dbReference>
<evidence type="ECO:0000313" key="6">
    <source>
        <dbReference type="EMBL" id="MBB5781344.1"/>
    </source>
</evidence>
<feature type="transmembrane region" description="Helical" evidence="4">
    <location>
        <begin position="41"/>
        <end position="59"/>
    </location>
</feature>
<evidence type="ECO:0000256" key="2">
    <source>
        <dbReference type="ARBA" id="ARBA00022777"/>
    </source>
</evidence>
<dbReference type="CDD" id="cd16917">
    <property type="entry name" value="HATPase_UhpB-NarQ-NarX-like"/>
    <property type="match status" value="1"/>
</dbReference>
<feature type="transmembrane region" description="Helical" evidence="4">
    <location>
        <begin position="131"/>
        <end position="153"/>
    </location>
</feature>
<feature type="transmembrane region" description="Helical" evidence="4">
    <location>
        <begin position="205"/>
        <end position="226"/>
    </location>
</feature>
<dbReference type="InterPro" id="IPR050482">
    <property type="entry name" value="Sensor_HK_TwoCompSys"/>
</dbReference>
<feature type="transmembrane region" description="Helical" evidence="4">
    <location>
        <begin position="98"/>
        <end position="119"/>
    </location>
</feature>
<protein>
    <submittedName>
        <fullName evidence="6">Signal transduction histidine kinase</fullName>
    </submittedName>
</protein>
<dbReference type="SUPFAM" id="SSF55874">
    <property type="entry name" value="ATPase domain of HSP90 chaperone/DNA topoisomerase II/histidine kinase"/>
    <property type="match status" value="1"/>
</dbReference>
<keyword evidence="4" id="KW-0812">Transmembrane</keyword>
<evidence type="ECO:0000256" key="3">
    <source>
        <dbReference type="ARBA" id="ARBA00023012"/>
    </source>
</evidence>
<keyword evidence="1" id="KW-0808">Transferase</keyword>
<dbReference type="InterPro" id="IPR036890">
    <property type="entry name" value="HATPase_C_sf"/>
</dbReference>
<feature type="transmembrane region" description="Helical" evidence="4">
    <location>
        <begin position="66"/>
        <end position="92"/>
    </location>
</feature>
<keyword evidence="7" id="KW-1185">Reference proteome</keyword>
<keyword evidence="4" id="KW-1133">Transmembrane helix</keyword>
<dbReference type="Pfam" id="PF07730">
    <property type="entry name" value="HisKA_3"/>
    <property type="match status" value="1"/>
</dbReference>
<gene>
    <name evidence="6" type="ORF">HD596_008100</name>
</gene>
<feature type="transmembrane region" description="Helical" evidence="4">
    <location>
        <begin position="165"/>
        <end position="193"/>
    </location>
</feature>
<dbReference type="RefSeq" id="WP_185074657.1">
    <property type="nucleotide sequence ID" value="NZ_JACHMB010000001.1"/>
</dbReference>
<dbReference type="PANTHER" id="PTHR24421">
    <property type="entry name" value="NITRATE/NITRITE SENSOR PROTEIN NARX-RELATED"/>
    <property type="match status" value="1"/>
</dbReference>
<proteinExistence type="predicted"/>
<feature type="transmembrane region" description="Helical" evidence="4">
    <location>
        <begin position="232"/>
        <end position="254"/>
    </location>
</feature>
<dbReference type="Gene3D" id="1.20.5.1930">
    <property type="match status" value="1"/>
</dbReference>
<comment type="caution">
    <text evidence="6">The sequence shown here is derived from an EMBL/GenBank/DDBJ whole genome shotgun (WGS) entry which is preliminary data.</text>
</comment>